<feature type="domain" description="Tail spike" evidence="2">
    <location>
        <begin position="95"/>
        <end position="347"/>
    </location>
</feature>
<dbReference type="Gene3D" id="1.20.5.320">
    <property type="entry name" value="6-Phosphogluconate Dehydrogenase, domain 3"/>
    <property type="match status" value="1"/>
</dbReference>
<keyword evidence="4" id="KW-1185">Reference proteome</keyword>
<dbReference type="RefSeq" id="WP_122973553.1">
    <property type="nucleotide sequence ID" value="NZ_RHLQ01000068.1"/>
</dbReference>
<organism evidence="3 4">
    <name type="scientific">Lysinibacillus halotolerans</name>
    <dbReference type="NCBI Taxonomy" id="1368476"/>
    <lineage>
        <taxon>Bacteria</taxon>
        <taxon>Bacillati</taxon>
        <taxon>Bacillota</taxon>
        <taxon>Bacilli</taxon>
        <taxon>Bacillales</taxon>
        <taxon>Bacillaceae</taxon>
        <taxon>Lysinibacillus</taxon>
    </lineage>
</organism>
<dbReference type="AlphaFoldDB" id="A0A3M8H1G1"/>
<evidence type="ECO:0000313" key="3">
    <source>
        <dbReference type="EMBL" id="RNC96263.1"/>
    </source>
</evidence>
<dbReference type="InterPro" id="IPR010572">
    <property type="entry name" value="Tail_dom"/>
</dbReference>
<name>A0A3M8H1G1_9BACI</name>
<dbReference type="InterPro" id="IPR007119">
    <property type="entry name" value="Phage_tail_spike_N"/>
</dbReference>
<evidence type="ECO:0000259" key="2">
    <source>
        <dbReference type="Pfam" id="PF06605"/>
    </source>
</evidence>
<evidence type="ECO:0000313" key="4">
    <source>
        <dbReference type="Proteomes" id="UP000279909"/>
    </source>
</evidence>
<comment type="caution">
    <text evidence="3">The sequence shown here is derived from an EMBL/GenBank/DDBJ whole genome shotgun (WGS) entry which is preliminary data.</text>
</comment>
<dbReference type="EMBL" id="RHLQ01000068">
    <property type="protein sequence ID" value="RNC96263.1"/>
    <property type="molecule type" value="Genomic_DNA"/>
</dbReference>
<reference evidence="3 4" key="1">
    <citation type="journal article" date="2014" name="Int. J. Syst. Evol. Microbiol.">
        <title>Lysinibacillus halotolerans sp. nov., isolated from saline-alkaline soil.</title>
        <authorList>
            <person name="Kong D."/>
            <person name="Wang Y."/>
            <person name="Zhao B."/>
            <person name="Li Y."/>
            <person name="Song J."/>
            <person name="Zhai Y."/>
            <person name="Zhang C."/>
            <person name="Wang H."/>
            <person name="Chen X."/>
            <person name="Zhao B."/>
            <person name="Ruan Z."/>
        </authorList>
    </citation>
    <scope>NUCLEOTIDE SEQUENCE [LARGE SCALE GENOMIC DNA]</scope>
    <source>
        <strain evidence="3 4">MCCC 1A12703</strain>
    </source>
</reference>
<protein>
    <recommendedName>
        <fullName evidence="2">Tail spike domain-containing protein</fullName>
    </recommendedName>
</protein>
<gene>
    <name evidence="3" type="ORF">EC501_17070</name>
</gene>
<evidence type="ECO:0000256" key="1">
    <source>
        <dbReference type="SAM" id="MobiDB-lite"/>
    </source>
</evidence>
<dbReference type="OrthoDB" id="2240714at2"/>
<dbReference type="NCBIfam" id="TIGR01665">
    <property type="entry name" value="put_anti_recept"/>
    <property type="match status" value="1"/>
</dbReference>
<feature type="region of interest" description="Disordered" evidence="1">
    <location>
        <begin position="422"/>
        <end position="452"/>
    </location>
</feature>
<dbReference type="Pfam" id="PF06605">
    <property type="entry name" value="Prophage_tail"/>
    <property type="match status" value="1"/>
</dbReference>
<dbReference type="Gene3D" id="2.60.120.260">
    <property type="entry name" value="Galactose-binding domain-like"/>
    <property type="match status" value="2"/>
</dbReference>
<sequence length="1190" mass="132587">MIHITDGETGKILSFIPLGDFWNDIHSKSLKDNQETYDFTTFADKKYSEFLTDRNRIVIPDEDNNFIELIIENSREYRSNNALYTQVYTTASYLQLKKAKVIEPQTFKDQTVSTIMAHTLAGTEFQAGILEGVGTKTFVVEDYTNPYAFINTIANEFSLEKRFRIVVNNNKVVARYVDLLKREGEWRGREVEFGKDLIGIDRKEDNSNIVTALLGIGPEKEDGTRLTVLVTDDEALQRWGRPDPDTGKLMHLIEPYEPTSSNSDMTLEELTQYTRTELNKRINTIVEYSGEVADLEHIPGLENKKIRFGDTIKIKDTKFNPPLYLEARVHTMNRSLSDKSQKKVTLGDYIEFTEEDVKAIVKSLQSEINKKLTYIWIRYSQYPDGSNMSEDPINALYMGVAVTKTNVAPVNPEDYTWTLIKGEQGEQGDPGPQGEKGDPGPQGIPGPKGEDGQTLYTWVRYADTPTTGISQYPDGKKYIGFAYNKPTPTESNIYSDYTWAKIVGDQGVPGPPGEDGTPTYTWLKYADDNKGSGMSDSPDGKRYLGLAYNKTTATESTNPADYNWSPLYDNVQVGGKNMLVRTDFKDGTGWAPWSNRGTISTSVINGFPNALLLSTKDFAINQGDAVGFYQSNPTLYGFNVKGGQDYTASYYIRCSGFASMNYCYLIYNDGQGNQKLPDVQFADCPIVKMDGYDYYKVTHHFKPNRDGTAVRFLIGGRSNTAYGTDTTVPYMYVTQLQMEEGNIETPWDISPKDVGRNIAQAEQNAKDASVGLGNLYNGFKVTKEEGMEIMLSNGLVRTIANATGGFKIQRRATTSSPWVDMFYADTNGKLYAFNMVAEGEVRGVTGTFGEVSVKDGDFILQDNNSNLGYSIASKTNHVQDHSFELVEQHDALPNSDDLKYSWDDMYFGFYPNTPWYITRGTPKLAVSFGPSGKGSMPIFGSKGVCVRSTDAMAQQIHTLSPSTVYALSFYAKRQWNVSAGAIPKVDIYHVDAAGTRLSLVASKTFTAVASDYSVERYALTFTTPVFADNTEGIEIVLSGANANWAQIDGVQLIENDKPGLYDEEANVWKVANGQYDVLNKQRVLWNGVAFMNASTVITPDVPLQKCPNGWILVWSAYSSGAANNWNYVYTYIPKRRLGNHTLCTVPVDEADSNAFTIKALSITHNTITGVANNQSGINAQQAVLRQVLMY</sequence>
<proteinExistence type="predicted"/>
<accession>A0A3M8H1G1</accession>
<dbReference type="Proteomes" id="UP000279909">
    <property type="component" value="Unassembled WGS sequence"/>
</dbReference>